<feature type="site" description="Important for catalytic activity" evidence="2">
    <location>
        <position position="138"/>
    </location>
</feature>
<gene>
    <name evidence="7" type="ORF">DF182_13070</name>
</gene>
<dbReference type="PIRSF" id="PIRSF000105">
    <property type="entry name" value="HCDH"/>
    <property type="match status" value="1"/>
</dbReference>
<reference evidence="7 8" key="1">
    <citation type="submission" date="2018-05" db="EMBL/GenBank/DDBJ databases">
        <title>Chitinophaga sp. K3CV102501T nov., isolated from isolated from a monsoon evergreen broad-leaved forest soil.</title>
        <authorList>
            <person name="Lv Y."/>
        </authorList>
    </citation>
    <scope>NUCLEOTIDE SEQUENCE [LARGE SCALE GENOMIC DNA]</scope>
    <source>
        <strain evidence="7 8">GDMCC 1.1325</strain>
    </source>
</reference>
<dbReference type="Pfam" id="PF00725">
    <property type="entry name" value="3HCDH"/>
    <property type="match status" value="1"/>
</dbReference>
<protein>
    <submittedName>
        <fullName evidence="7">3-hydroxybutyryl-CoA dehydrogenase</fullName>
    </submittedName>
</protein>
<evidence type="ECO:0000313" key="7">
    <source>
        <dbReference type="EMBL" id="RBL93441.1"/>
    </source>
</evidence>
<evidence type="ECO:0000259" key="5">
    <source>
        <dbReference type="Pfam" id="PF00725"/>
    </source>
</evidence>
<keyword evidence="3" id="KW-0520">NAD</keyword>
<sequence length="282" mass="30813">MIHSIAVCGAGTMGAGIAQVAASSGFKTILFDIRQPGLDKARAQITKSLATAVEKGRLAAAEQEQILERITFSSDISLCMADVIIEAIIEQLESKTDLFTQLAAINKQDTIFASNTSSLSVSELAATIPHPERVAGMHFFNPAHLMKLVEVVSGTQTSPETANTIYELAQTMGKVPVRVKDSPGFIVNRVARHYYLEAMLLAEQKVADFSTIDQLLENAGFRMGPFALMDLIGNDINLAVTQSLYDAFKQAPRFKPNVLQEQRVKDGKLGRKTGLGFYRYEQ</sequence>
<dbReference type="OrthoDB" id="9771883at2"/>
<evidence type="ECO:0000256" key="2">
    <source>
        <dbReference type="PIRSR" id="PIRSR000105-1"/>
    </source>
</evidence>
<feature type="binding site" evidence="3">
    <location>
        <position position="90"/>
    </location>
    <ligand>
        <name>NAD(+)</name>
        <dbReference type="ChEBI" id="CHEBI:57540"/>
    </ligand>
</feature>
<proteinExistence type="predicted"/>
<feature type="binding site" evidence="4">
    <location>
        <position position="55"/>
    </location>
    <ligand>
        <name>CoA</name>
        <dbReference type="ChEBI" id="CHEBI:57287"/>
    </ligand>
</feature>
<feature type="domain" description="3-hydroxyacyl-CoA dehydrogenase C-terminal" evidence="5">
    <location>
        <begin position="184"/>
        <end position="280"/>
    </location>
</feature>
<dbReference type="GO" id="GO:0070403">
    <property type="term" value="F:NAD+ binding"/>
    <property type="evidence" value="ECO:0007669"/>
    <property type="project" value="InterPro"/>
</dbReference>
<dbReference type="Gene3D" id="3.40.50.720">
    <property type="entry name" value="NAD(P)-binding Rossmann-like Domain"/>
    <property type="match status" value="1"/>
</dbReference>
<feature type="binding site" evidence="3">
    <location>
        <begin position="9"/>
        <end position="14"/>
    </location>
    <ligand>
        <name>NAD(+)</name>
        <dbReference type="ChEBI" id="CHEBI:57540"/>
    </ligand>
</feature>
<dbReference type="EMBL" id="QFFJ01000001">
    <property type="protein sequence ID" value="RBL93441.1"/>
    <property type="molecule type" value="Genomic_DNA"/>
</dbReference>
<dbReference type="InterPro" id="IPR006176">
    <property type="entry name" value="3-OHacyl-CoA_DH_NAD-bd"/>
</dbReference>
<feature type="binding site" evidence="4">
    <location>
        <position position="117"/>
    </location>
    <ligand>
        <name>CoA</name>
        <dbReference type="ChEBI" id="CHEBI:57287"/>
    </ligand>
</feature>
<feature type="binding site" evidence="3">
    <location>
        <position position="32"/>
    </location>
    <ligand>
        <name>NAD(+)</name>
        <dbReference type="ChEBI" id="CHEBI:57540"/>
    </ligand>
</feature>
<dbReference type="Gene3D" id="1.10.1040.50">
    <property type="match status" value="1"/>
</dbReference>
<evidence type="ECO:0000259" key="6">
    <source>
        <dbReference type="Pfam" id="PF02737"/>
    </source>
</evidence>
<organism evidence="7 8">
    <name type="scientific">Chitinophaga flava</name>
    <dbReference type="NCBI Taxonomy" id="2259036"/>
    <lineage>
        <taxon>Bacteria</taxon>
        <taxon>Pseudomonadati</taxon>
        <taxon>Bacteroidota</taxon>
        <taxon>Chitinophagia</taxon>
        <taxon>Chitinophagales</taxon>
        <taxon>Chitinophagaceae</taxon>
        <taxon>Chitinophaga</taxon>
    </lineage>
</organism>
<accession>A0A365Y562</accession>
<feature type="binding site" evidence="3">
    <location>
        <position position="95"/>
    </location>
    <ligand>
        <name>NAD(+)</name>
        <dbReference type="ChEBI" id="CHEBI:57540"/>
    </ligand>
</feature>
<feature type="binding site" evidence="3">
    <location>
        <position position="117"/>
    </location>
    <ligand>
        <name>NAD(+)</name>
        <dbReference type="ChEBI" id="CHEBI:57540"/>
    </ligand>
</feature>
<keyword evidence="8" id="KW-1185">Reference proteome</keyword>
<feature type="domain" description="3-hydroxyacyl-CoA dehydrogenase NAD binding" evidence="6">
    <location>
        <begin position="5"/>
        <end position="181"/>
    </location>
</feature>
<dbReference type="Proteomes" id="UP000253410">
    <property type="component" value="Unassembled WGS sequence"/>
</dbReference>
<dbReference type="PANTHER" id="PTHR48075">
    <property type="entry name" value="3-HYDROXYACYL-COA DEHYDROGENASE FAMILY PROTEIN"/>
    <property type="match status" value="1"/>
</dbReference>
<feature type="binding site" evidence="3">
    <location>
        <position position="272"/>
    </location>
    <ligand>
        <name>NAD(+)</name>
        <dbReference type="ChEBI" id="CHEBI:57540"/>
    </ligand>
</feature>
<dbReference type="InterPro" id="IPR022694">
    <property type="entry name" value="3-OHacyl-CoA_DH"/>
</dbReference>
<dbReference type="PANTHER" id="PTHR48075:SF5">
    <property type="entry name" value="3-HYDROXYBUTYRYL-COA DEHYDROGENASE"/>
    <property type="match status" value="1"/>
</dbReference>
<name>A0A365Y562_9BACT</name>
<dbReference type="GO" id="GO:0006635">
    <property type="term" value="P:fatty acid beta-oxidation"/>
    <property type="evidence" value="ECO:0007669"/>
    <property type="project" value="TreeGrafter"/>
</dbReference>
<dbReference type="GO" id="GO:0008691">
    <property type="term" value="F:3-hydroxybutyryl-CoA dehydrogenase activity"/>
    <property type="evidence" value="ECO:0007669"/>
    <property type="project" value="TreeGrafter"/>
</dbReference>
<evidence type="ECO:0000256" key="3">
    <source>
        <dbReference type="PIRSR" id="PIRSR000105-2"/>
    </source>
</evidence>
<dbReference type="AlphaFoldDB" id="A0A365Y562"/>
<dbReference type="SUPFAM" id="SSF51735">
    <property type="entry name" value="NAD(P)-binding Rossmann-fold domains"/>
    <property type="match status" value="1"/>
</dbReference>
<dbReference type="InterPro" id="IPR008927">
    <property type="entry name" value="6-PGluconate_DH-like_C_sf"/>
</dbReference>
<dbReference type="Pfam" id="PF02737">
    <property type="entry name" value="3HCDH_N"/>
    <property type="match status" value="1"/>
</dbReference>
<evidence type="ECO:0000256" key="4">
    <source>
        <dbReference type="PIRSR" id="PIRSR000105-3"/>
    </source>
</evidence>
<dbReference type="InterPro" id="IPR006108">
    <property type="entry name" value="3HC_DH_C"/>
</dbReference>
<comment type="caution">
    <text evidence="7">The sequence shown here is derived from an EMBL/GenBank/DDBJ whole genome shotgun (WGS) entry which is preliminary data.</text>
</comment>
<evidence type="ECO:0000256" key="1">
    <source>
        <dbReference type="ARBA" id="ARBA00023002"/>
    </source>
</evidence>
<evidence type="ECO:0000313" key="8">
    <source>
        <dbReference type="Proteomes" id="UP000253410"/>
    </source>
</evidence>
<dbReference type="SUPFAM" id="SSF48179">
    <property type="entry name" value="6-phosphogluconate dehydrogenase C-terminal domain-like"/>
    <property type="match status" value="1"/>
</dbReference>
<feature type="binding site" evidence="3">
    <location>
        <position position="141"/>
    </location>
    <ligand>
        <name>NAD(+)</name>
        <dbReference type="ChEBI" id="CHEBI:57540"/>
    </ligand>
</feature>
<dbReference type="RefSeq" id="WP_113616041.1">
    <property type="nucleotide sequence ID" value="NZ_QFFJ01000001.1"/>
</dbReference>
<keyword evidence="1" id="KW-0560">Oxidoreductase</keyword>
<dbReference type="FunFam" id="3.40.50.720:FF:000009">
    <property type="entry name" value="Fatty oxidation complex, alpha subunit"/>
    <property type="match status" value="1"/>
</dbReference>
<dbReference type="InterPro" id="IPR036291">
    <property type="entry name" value="NAD(P)-bd_dom_sf"/>
</dbReference>
<feature type="binding site" evidence="4">
    <location>
        <position position="48"/>
    </location>
    <ligand>
        <name>CoA</name>
        <dbReference type="ChEBI" id="CHEBI:57287"/>
    </ligand>
</feature>